<dbReference type="GO" id="GO:0003677">
    <property type="term" value="F:DNA binding"/>
    <property type="evidence" value="ECO:0007669"/>
    <property type="project" value="UniProtKB-KW"/>
</dbReference>
<evidence type="ECO:0000256" key="4">
    <source>
        <dbReference type="ARBA" id="ARBA00022806"/>
    </source>
</evidence>
<keyword evidence="5" id="KW-0067">ATP-binding</keyword>
<dbReference type="GO" id="GO:0005524">
    <property type="term" value="F:ATP binding"/>
    <property type="evidence" value="ECO:0007669"/>
    <property type="project" value="UniProtKB-KW"/>
</dbReference>
<proteinExistence type="predicted"/>
<dbReference type="SUPFAM" id="SSF52540">
    <property type="entry name" value="P-loop containing nucleoside triphosphate hydrolases"/>
    <property type="match status" value="2"/>
</dbReference>
<dbReference type="Pfam" id="PF00271">
    <property type="entry name" value="Helicase_C"/>
    <property type="match status" value="1"/>
</dbReference>
<dbReference type="NCBIfam" id="NF008168">
    <property type="entry name" value="PRK10917.2-2"/>
    <property type="match status" value="1"/>
</dbReference>
<dbReference type="CDD" id="cd04488">
    <property type="entry name" value="RecG_wedge_OBF"/>
    <property type="match status" value="1"/>
</dbReference>
<dbReference type="PANTHER" id="PTHR47964">
    <property type="entry name" value="ATP-DEPENDENT DNA HELICASE HOMOLOG RECG, CHLOROPLASTIC"/>
    <property type="match status" value="1"/>
</dbReference>
<comment type="caution">
    <text evidence="10">The sequence shown here is derived from an EMBL/GenBank/DDBJ whole genome shotgun (WGS) entry which is preliminary data.</text>
</comment>
<keyword evidence="2" id="KW-0227">DNA damage</keyword>
<keyword evidence="1" id="KW-0547">Nucleotide-binding</keyword>
<dbReference type="InterPro" id="IPR014001">
    <property type="entry name" value="Helicase_ATP-bd"/>
</dbReference>
<dbReference type="PATRIC" id="fig|298794.3.peg.4980"/>
<dbReference type="Pfam" id="PF19833">
    <property type="entry name" value="RecG_dom3_C"/>
    <property type="match status" value="1"/>
</dbReference>
<dbReference type="EMBL" id="LABY01000326">
    <property type="protein sequence ID" value="KMO28003.1"/>
    <property type="molecule type" value="Genomic_DNA"/>
</dbReference>
<dbReference type="Gene3D" id="2.40.50.140">
    <property type="entry name" value="Nucleic acid-binding proteins"/>
    <property type="match status" value="1"/>
</dbReference>
<keyword evidence="11" id="KW-1185">Reference proteome</keyword>
<dbReference type="OrthoDB" id="9804325at2"/>
<accession>A0A0J6S3E6</accession>
<reference evidence="10 11" key="1">
    <citation type="submission" date="2015-03" db="EMBL/GenBank/DDBJ databases">
        <title>Genome sequencing of Methylobacterium variabile DSM 16961.</title>
        <authorList>
            <person name="Chaudhry V."/>
            <person name="Patil P.B."/>
        </authorList>
    </citation>
    <scope>NUCLEOTIDE SEQUENCE [LARGE SCALE GENOMIC DNA]</scope>
    <source>
        <strain evidence="10 11">DSM 16961</strain>
    </source>
</reference>
<dbReference type="AlphaFoldDB" id="A0A0J6S3E6"/>
<evidence type="ECO:0000256" key="7">
    <source>
        <dbReference type="ARBA" id="ARBA00023204"/>
    </source>
</evidence>
<dbReference type="SMART" id="SM00490">
    <property type="entry name" value="HELICc"/>
    <property type="match status" value="1"/>
</dbReference>
<evidence type="ECO:0000313" key="10">
    <source>
        <dbReference type="EMBL" id="KMO28003.1"/>
    </source>
</evidence>
<dbReference type="Proteomes" id="UP000035955">
    <property type="component" value="Unassembled WGS sequence"/>
</dbReference>
<dbReference type="Pfam" id="PF00270">
    <property type="entry name" value="DEAD"/>
    <property type="match status" value="1"/>
</dbReference>
<dbReference type="PROSITE" id="PS51194">
    <property type="entry name" value="HELICASE_CTER"/>
    <property type="match status" value="1"/>
</dbReference>
<keyword evidence="6" id="KW-0238">DNA-binding</keyword>
<dbReference type="InterPro" id="IPR027417">
    <property type="entry name" value="P-loop_NTPase"/>
</dbReference>
<sequence>MSLRPSLLDPLFAPATVLPGAGPKVAVLIDKLVGTPERPARVVDLLFHLPQRGIARQLRGSIAEAPPGEPVTLGVTVVAHRPPQAMGGRKPFRVLVEDQTGDITLVFFNLPRARIEKMLPLGSHRYVSGRIELWDGFRQMVHPSRILDEKGLADLPAVEPIYGATEGLTSRAIGKLALAALERLPILPEWQDRAWLDRQGWPAFADALRTEHRPAEAAATEEDLKTPARRRLAYDELLASQLALALVRSRMHRPPGRTNVGDGSLSRRVEASLPFGLTGAQTRALAEIRGDMGSERRMLRLLQGDVGSGKTAVALLAMASAIEAGRQAAMMAPTEILARQHAERLRPMVEAAGLRLALLTGRDRAAERRTTLAGLADGSIHIVVGTHALFQDDVAFHDLGLAVVDEQHRFGVHQRLALGAKGAAVDILVMTATPIPRTLALTYFGDMEVSVLDEKPAGRQPIKTVLVSTDRIEEVTLGLERALARGDRVYWICPLVAESEYVDLAAAEERFSGLRERFGDAVGLVHGKMAGKDKDEAMERFVQGDTKILVSTTVVEVGVDVPQATVMVIEHAERFGLAQLHQLRGRVGRGSGASTCLLLFKGPLGQVARARLEMMRETEDGFRIAEEDLRLRGEGEVLGTRQSGLAAFRLARPEADGDLIVAARDDARLIVERDPGLKSERGAALRALLYLFERDAAVKLLQAG</sequence>
<evidence type="ECO:0000256" key="1">
    <source>
        <dbReference type="ARBA" id="ARBA00022741"/>
    </source>
</evidence>
<dbReference type="Gene3D" id="3.40.50.300">
    <property type="entry name" value="P-loop containing nucleotide triphosphate hydrolases"/>
    <property type="match status" value="2"/>
</dbReference>
<dbReference type="InterPro" id="IPR001650">
    <property type="entry name" value="Helicase_C-like"/>
</dbReference>
<dbReference type="InterPro" id="IPR011545">
    <property type="entry name" value="DEAD/DEAH_box_helicase_dom"/>
</dbReference>
<evidence type="ECO:0000256" key="6">
    <source>
        <dbReference type="ARBA" id="ARBA00023125"/>
    </source>
</evidence>
<evidence type="ECO:0000313" key="11">
    <source>
        <dbReference type="Proteomes" id="UP000035955"/>
    </source>
</evidence>
<dbReference type="NCBIfam" id="NF008164">
    <property type="entry name" value="PRK10917.1-2"/>
    <property type="match status" value="1"/>
</dbReference>
<name>A0A0J6S3E6_9HYPH</name>
<dbReference type="InterPro" id="IPR045562">
    <property type="entry name" value="RecG_dom3_C"/>
</dbReference>
<dbReference type="CDD" id="cd17992">
    <property type="entry name" value="DEXHc_RecG"/>
    <property type="match status" value="1"/>
</dbReference>
<gene>
    <name evidence="10" type="ORF">VQ02_32330</name>
</gene>
<dbReference type="GO" id="GO:0006281">
    <property type="term" value="P:DNA repair"/>
    <property type="evidence" value="ECO:0007669"/>
    <property type="project" value="UniProtKB-KW"/>
</dbReference>
<dbReference type="PROSITE" id="PS51192">
    <property type="entry name" value="HELICASE_ATP_BIND_1"/>
    <property type="match status" value="1"/>
</dbReference>
<dbReference type="SMART" id="SM00487">
    <property type="entry name" value="DEXDc"/>
    <property type="match status" value="1"/>
</dbReference>
<organism evidence="10 11">
    <name type="scientific">Methylobacterium variabile</name>
    <dbReference type="NCBI Taxonomy" id="298794"/>
    <lineage>
        <taxon>Bacteria</taxon>
        <taxon>Pseudomonadati</taxon>
        <taxon>Pseudomonadota</taxon>
        <taxon>Alphaproteobacteria</taxon>
        <taxon>Hyphomicrobiales</taxon>
        <taxon>Methylobacteriaceae</taxon>
        <taxon>Methylobacterium</taxon>
    </lineage>
</organism>
<feature type="domain" description="Helicase C-terminal" evidence="9">
    <location>
        <begin position="471"/>
        <end position="630"/>
    </location>
</feature>
<dbReference type="RefSeq" id="WP_048448360.1">
    <property type="nucleotide sequence ID" value="NZ_LABY01000326.1"/>
</dbReference>
<dbReference type="GO" id="GO:0003678">
    <property type="term" value="F:DNA helicase activity"/>
    <property type="evidence" value="ECO:0007669"/>
    <property type="project" value="TreeGrafter"/>
</dbReference>
<protein>
    <submittedName>
        <fullName evidence="10">ATP-dependent DNA helicase RecG</fullName>
    </submittedName>
</protein>
<keyword evidence="3" id="KW-0378">Hydrolase</keyword>
<evidence type="ECO:0000256" key="2">
    <source>
        <dbReference type="ARBA" id="ARBA00022763"/>
    </source>
</evidence>
<evidence type="ECO:0000256" key="5">
    <source>
        <dbReference type="ARBA" id="ARBA00022840"/>
    </source>
</evidence>
<dbReference type="InterPro" id="IPR047112">
    <property type="entry name" value="RecG/Mfd"/>
</dbReference>
<evidence type="ECO:0000259" key="8">
    <source>
        <dbReference type="PROSITE" id="PS51192"/>
    </source>
</evidence>
<evidence type="ECO:0000259" key="9">
    <source>
        <dbReference type="PROSITE" id="PS51194"/>
    </source>
</evidence>
<evidence type="ECO:0000256" key="3">
    <source>
        <dbReference type="ARBA" id="ARBA00022801"/>
    </source>
</evidence>
<dbReference type="PANTHER" id="PTHR47964:SF1">
    <property type="entry name" value="ATP-DEPENDENT DNA HELICASE HOMOLOG RECG, CHLOROPLASTIC"/>
    <property type="match status" value="1"/>
</dbReference>
<keyword evidence="7" id="KW-0234">DNA repair</keyword>
<feature type="domain" description="Helicase ATP-binding" evidence="8">
    <location>
        <begin position="291"/>
        <end position="452"/>
    </location>
</feature>
<dbReference type="GO" id="GO:0016787">
    <property type="term" value="F:hydrolase activity"/>
    <property type="evidence" value="ECO:0007669"/>
    <property type="project" value="UniProtKB-KW"/>
</dbReference>
<dbReference type="SUPFAM" id="SSF50249">
    <property type="entry name" value="Nucleic acid-binding proteins"/>
    <property type="match status" value="1"/>
</dbReference>
<keyword evidence="4 10" id="KW-0347">Helicase</keyword>
<dbReference type="InterPro" id="IPR012340">
    <property type="entry name" value="NA-bd_OB-fold"/>
</dbReference>